<comment type="caution">
    <text evidence="2">The sequence shown here is derived from an EMBL/GenBank/DDBJ whole genome shotgun (WGS) entry which is preliminary data.</text>
</comment>
<evidence type="ECO:0000313" key="3">
    <source>
        <dbReference type="Proteomes" id="UP000585474"/>
    </source>
</evidence>
<evidence type="ECO:0000259" key="1">
    <source>
        <dbReference type="Pfam" id="PF04937"/>
    </source>
</evidence>
<dbReference type="PANTHER" id="PTHR36264">
    <property type="entry name" value="SET DOMAIN-CONTAINING PROTEIN"/>
    <property type="match status" value="1"/>
</dbReference>
<dbReference type="Pfam" id="PF04937">
    <property type="entry name" value="DUF659"/>
    <property type="match status" value="1"/>
</dbReference>
<name>A0A7J0HCB0_9ERIC</name>
<protein>
    <recommendedName>
        <fullName evidence="1">DUF659 domain-containing protein</fullName>
    </recommendedName>
</protein>
<accession>A0A7J0HCB0</accession>
<dbReference type="PANTHER" id="PTHR36264:SF5">
    <property type="entry name" value="SET DOMAIN-CONTAINING PROTEIN"/>
    <property type="match status" value="1"/>
</dbReference>
<dbReference type="EMBL" id="BJWL01000028">
    <property type="protein sequence ID" value="GFZ20605.1"/>
    <property type="molecule type" value="Genomic_DNA"/>
</dbReference>
<dbReference type="Proteomes" id="UP000585474">
    <property type="component" value="Unassembled WGS sequence"/>
</dbReference>
<feature type="domain" description="DUF659" evidence="1">
    <location>
        <begin position="263"/>
        <end position="400"/>
    </location>
</feature>
<dbReference type="OrthoDB" id="1936364at2759"/>
<dbReference type="InterPro" id="IPR012337">
    <property type="entry name" value="RNaseH-like_sf"/>
</dbReference>
<proteinExistence type="predicted"/>
<sequence length="501" mass="56700">MKKTLYYNFIPTKAEEEECKATATPYNPSRDLVELRDIYPPPVFDPLNPWPIKKVLMPAEVGSGRIVLSHNGTFNCVFRYWTAETTHHVVMGQKKKSVLVWDVTEENNPTSYISEDMFLEQVGPDCEYYVLGCAELVRDRRLNAGDEIGLFWDMKTVAFSIQGSSSRAMIRVKSHLSGVKGRDIEVCTKVPNEVQAAAFLAIGAPNKKAKTTEMCKKMDKSSVDKLLAKHVILNNIAFNVVQTPSFITFVKGVAEFGPTYKLPSYSALRTKLVPDSRIEVEAYVANVKMSWIKTGCTLMSDIWSDMKQRAFINIIAYSPGGAVFMNAFEISKEKKTGLYLRDIMSSVVEDVGPDHVVQFVTDNATNFQSAGDMLIGKYPRMYKTKCAAHGIQLLLKDIYSEIHSSACERNWSAWEAAQTKKRNKLAPKMLDDLVYVRMNTMMMEKFNELEAQDLEPINLEKLSELPEYVDHENDEVDNPSDRTNENVEDSLIAHDDLSWLD</sequence>
<dbReference type="InterPro" id="IPR007021">
    <property type="entry name" value="DUF659"/>
</dbReference>
<evidence type="ECO:0000313" key="2">
    <source>
        <dbReference type="EMBL" id="GFZ20605.1"/>
    </source>
</evidence>
<reference evidence="2 3" key="1">
    <citation type="submission" date="2019-07" db="EMBL/GenBank/DDBJ databases">
        <title>De Novo Assembly of kiwifruit Actinidia rufa.</title>
        <authorList>
            <person name="Sugita-Konishi S."/>
            <person name="Sato K."/>
            <person name="Mori E."/>
            <person name="Abe Y."/>
            <person name="Kisaki G."/>
            <person name="Hamano K."/>
            <person name="Suezawa K."/>
            <person name="Otani M."/>
            <person name="Fukuda T."/>
            <person name="Manabe T."/>
            <person name="Gomi K."/>
            <person name="Tabuchi M."/>
            <person name="Akimitsu K."/>
            <person name="Kataoka I."/>
        </authorList>
    </citation>
    <scope>NUCLEOTIDE SEQUENCE [LARGE SCALE GENOMIC DNA]</scope>
    <source>
        <strain evidence="3">cv. Fuchu</strain>
    </source>
</reference>
<organism evidence="2 3">
    <name type="scientific">Actinidia rufa</name>
    <dbReference type="NCBI Taxonomy" id="165716"/>
    <lineage>
        <taxon>Eukaryota</taxon>
        <taxon>Viridiplantae</taxon>
        <taxon>Streptophyta</taxon>
        <taxon>Embryophyta</taxon>
        <taxon>Tracheophyta</taxon>
        <taxon>Spermatophyta</taxon>
        <taxon>Magnoliopsida</taxon>
        <taxon>eudicotyledons</taxon>
        <taxon>Gunneridae</taxon>
        <taxon>Pentapetalae</taxon>
        <taxon>asterids</taxon>
        <taxon>Ericales</taxon>
        <taxon>Actinidiaceae</taxon>
        <taxon>Actinidia</taxon>
    </lineage>
</organism>
<dbReference type="SUPFAM" id="SSF53098">
    <property type="entry name" value="Ribonuclease H-like"/>
    <property type="match status" value="2"/>
</dbReference>
<gene>
    <name evidence="2" type="ORF">Acr_28g0013100</name>
</gene>
<keyword evidence="3" id="KW-1185">Reference proteome</keyword>
<dbReference type="AlphaFoldDB" id="A0A7J0HCB0"/>